<protein>
    <submittedName>
        <fullName evidence="2">Uncharacterized protein</fullName>
    </submittedName>
</protein>
<organism evidence="2 3">
    <name type="scientific">Caerostris extrusa</name>
    <name type="common">Bark spider</name>
    <name type="synonym">Caerostris bankana</name>
    <dbReference type="NCBI Taxonomy" id="172846"/>
    <lineage>
        <taxon>Eukaryota</taxon>
        <taxon>Metazoa</taxon>
        <taxon>Ecdysozoa</taxon>
        <taxon>Arthropoda</taxon>
        <taxon>Chelicerata</taxon>
        <taxon>Arachnida</taxon>
        <taxon>Araneae</taxon>
        <taxon>Araneomorphae</taxon>
        <taxon>Entelegynae</taxon>
        <taxon>Araneoidea</taxon>
        <taxon>Araneidae</taxon>
        <taxon>Caerostris</taxon>
    </lineage>
</organism>
<keyword evidence="3" id="KW-1185">Reference proteome</keyword>
<keyword evidence="1" id="KW-1133">Transmembrane helix</keyword>
<name>A0AAV4WUP9_CAEEX</name>
<dbReference type="EMBL" id="BPLR01016829">
    <property type="protein sequence ID" value="GIY86650.1"/>
    <property type="molecule type" value="Genomic_DNA"/>
</dbReference>
<comment type="caution">
    <text evidence="2">The sequence shown here is derived from an EMBL/GenBank/DDBJ whole genome shotgun (WGS) entry which is preliminary data.</text>
</comment>
<reference evidence="2 3" key="1">
    <citation type="submission" date="2021-06" db="EMBL/GenBank/DDBJ databases">
        <title>Caerostris extrusa draft genome.</title>
        <authorList>
            <person name="Kono N."/>
            <person name="Arakawa K."/>
        </authorList>
    </citation>
    <scope>NUCLEOTIDE SEQUENCE [LARGE SCALE GENOMIC DNA]</scope>
</reference>
<dbReference type="AlphaFoldDB" id="A0AAV4WUP9"/>
<gene>
    <name evidence="2" type="ORF">CEXT_246991</name>
</gene>
<keyword evidence="1" id="KW-0812">Transmembrane</keyword>
<accession>A0AAV4WUP9</accession>
<feature type="transmembrane region" description="Helical" evidence="1">
    <location>
        <begin position="84"/>
        <end position="107"/>
    </location>
</feature>
<evidence type="ECO:0000256" key="1">
    <source>
        <dbReference type="SAM" id="Phobius"/>
    </source>
</evidence>
<keyword evidence="1" id="KW-0472">Membrane</keyword>
<evidence type="ECO:0000313" key="2">
    <source>
        <dbReference type="EMBL" id="GIY86650.1"/>
    </source>
</evidence>
<dbReference type="Proteomes" id="UP001054945">
    <property type="component" value="Unassembled WGS sequence"/>
</dbReference>
<proteinExistence type="predicted"/>
<feature type="transmembrane region" description="Helical" evidence="1">
    <location>
        <begin position="27"/>
        <end position="45"/>
    </location>
</feature>
<sequence length="130" mass="15089">MMDQYYISHFFLSQFEEDIMGSNRRGGLCSSIVMSGINWTMLMHWKKWTYFSGWSTRFVMANRPHTDGCSYGSLLHQEKSNSWLLLWVSVAPTGFILMVGHLSFFCINMTHTGGWASESLLHQHDSWLLL</sequence>
<evidence type="ECO:0000313" key="3">
    <source>
        <dbReference type="Proteomes" id="UP001054945"/>
    </source>
</evidence>